<evidence type="ECO:0000313" key="2">
    <source>
        <dbReference type="Proteomes" id="UP000321157"/>
    </source>
</evidence>
<dbReference type="Proteomes" id="UP000321157">
    <property type="component" value="Unassembled WGS sequence"/>
</dbReference>
<dbReference type="Pfam" id="PF12787">
    <property type="entry name" value="EcsC"/>
    <property type="match status" value="1"/>
</dbReference>
<dbReference type="AlphaFoldDB" id="A0A511V211"/>
<comment type="caution">
    <text evidence="1">The sequence shown here is derived from an EMBL/GenBank/DDBJ whole genome shotgun (WGS) entry which is preliminary data.</text>
</comment>
<sequence length="280" mass="31801">MQMGGIHLESRKSREYLLQELQKVAEWEQEQKDLWFWEKIGRLPFVLLDKVTPKFLHDKIGQAIDEVGSYIQSGGQYLIHEKHVLDKFASFPDVSTTLPPSSVSDVGCLPLHIMDTVAEDLSKSRTQFAMVQGATTGIGGIFTLALDIPALLGLSLKILQEIAISYGYDPNDKEERIFIIKCMQFVSSDIVGKKAIIEELSAFHGPQRERQTMAQLQGWKEVAMTHLDNFGWKKLFQLIPIVGILFGAYINKSTIEEMAEVGRMLYRKRRILEKLEEQAS</sequence>
<protein>
    <recommendedName>
        <fullName evidence="3">EcsC family protein</fullName>
    </recommendedName>
</protein>
<evidence type="ECO:0008006" key="3">
    <source>
        <dbReference type="Google" id="ProtNLM"/>
    </source>
</evidence>
<keyword evidence="2" id="KW-1185">Reference proteome</keyword>
<organism evidence="1 2">
    <name type="scientific">Aneurinibacillus danicus</name>
    <dbReference type="NCBI Taxonomy" id="267746"/>
    <lineage>
        <taxon>Bacteria</taxon>
        <taxon>Bacillati</taxon>
        <taxon>Bacillota</taxon>
        <taxon>Bacilli</taxon>
        <taxon>Bacillales</taxon>
        <taxon>Paenibacillaceae</taxon>
        <taxon>Aneurinibacillus group</taxon>
        <taxon>Aneurinibacillus</taxon>
    </lineage>
</organism>
<dbReference type="PANTHER" id="PTHR41260">
    <property type="entry name" value="PROTEIN ECSC"/>
    <property type="match status" value="1"/>
</dbReference>
<name>A0A511V211_9BACL</name>
<evidence type="ECO:0000313" key="1">
    <source>
        <dbReference type="EMBL" id="GEN32935.1"/>
    </source>
</evidence>
<dbReference type="EMBL" id="BJXX01000016">
    <property type="protein sequence ID" value="GEN32935.1"/>
    <property type="molecule type" value="Genomic_DNA"/>
</dbReference>
<proteinExistence type="predicted"/>
<dbReference type="PANTHER" id="PTHR41260:SF1">
    <property type="entry name" value="PROTEIN ECSC"/>
    <property type="match status" value="1"/>
</dbReference>
<dbReference type="InterPro" id="IPR024787">
    <property type="entry name" value="EcsC"/>
</dbReference>
<accession>A0A511V211</accession>
<gene>
    <name evidence="1" type="primary">ydbA</name>
    <name evidence="1" type="ORF">ADA01nite_03950</name>
</gene>
<reference evidence="1 2" key="1">
    <citation type="submission" date="2019-07" db="EMBL/GenBank/DDBJ databases">
        <title>Whole genome shotgun sequence of Aneurinibacillus danicus NBRC 102444.</title>
        <authorList>
            <person name="Hosoyama A."/>
            <person name="Uohara A."/>
            <person name="Ohji S."/>
            <person name="Ichikawa N."/>
        </authorList>
    </citation>
    <scope>NUCLEOTIDE SEQUENCE [LARGE SCALE GENOMIC DNA]</scope>
    <source>
        <strain evidence="1 2">NBRC 102444</strain>
    </source>
</reference>